<name>S5TWQ1_9GAMM</name>
<reference evidence="1 2" key="1">
    <citation type="submission" date="2013-05" db="EMBL/GenBank/DDBJ databases">
        <title>Between feast and famine: a lifestyle of most important marine PAH-degrading bacterium Cycloclasticus sp. 7ME.</title>
        <authorList>
            <person name="Yakimov M.M."/>
            <person name="Messina E."/>
            <person name="Genovese M."/>
            <person name="Denaro R."/>
            <person name="Crisafi F."/>
            <person name="Russo D."/>
            <person name="Cappello S."/>
            <person name="Santisi S."/>
            <person name="Smedile F."/>
            <person name="Golyshina O.V."/>
            <person name="Tran H."/>
            <person name="Pieper D.H."/>
            <person name="Golyshin P.N."/>
            <person name="Giuliano L."/>
        </authorList>
    </citation>
    <scope>NUCLEOTIDE SEQUENCE [LARGE SCALE GENOMIC DNA]</scope>
    <source>
        <strain evidence="1 2">78-ME</strain>
    </source>
</reference>
<evidence type="ECO:0000313" key="2">
    <source>
        <dbReference type="Proteomes" id="UP000015380"/>
    </source>
</evidence>
<sequence>MSENNGTNIEYLSYLDEHGALLQPLQTPLQNRETLTQLYRTLVTSKLFDETIINLQRVGIICCFTRD</sequence>
<protein>
    <submittedName>
        <fullName evidence="1">Uncharacterized protein</fullName>
    </submittedName>
</protein>
<accession>S5TWQ1</accession>
<dbReference type="Gene3D" id="3.40.50.970">
    <property type="match status" value="1"/>
</dbReference>
<dbReference type="KEGG" id="cza:CYCME_1087"/>
<evidence type="ECO:0000313" key="1">
    <source>
        <dbReference type="EMBL" id="AGS39418.1"/>
    </source>
</evidence>
<reference evidence="2" key="2">
    <citation type="journal article" date="2016" name="Environ. Microbiol. Rep.">
        <title>Analysis of defence systems and a conjugative IncP-1 plasmid in the marine polyaromatic hydrocarbons-degrading bacterium Cycloclasticus sp. 78-ME.</title>
        <authorList>
            <person name="Yakimov M.M."/>
            <person name="Crisafi F."/>
            <person name="Messina E."/>
            <person name="Smedile F."/>
            <person name="Lopatina A."/>
            <person name="Denaro R."/>
            <person name="Pieper D.H."/>
            <person name="Golyshin P.N."/>
            <person name="Giuliano L."/>
        </authorList>
    </citation>
    <scope>NUCLEOTIDE SEQUENCE [LARGE SCALE GENOMIC DNA]</scope>
    <source>
        <strain evidence="2">78-ME</strain>
    </source>
</reference>
<organism evidence="1 2">
    <name type="scientific">Cycloclasticus zancles 78-ME</name>
    <dbReference type="NCBI Taxonomy" id="1198232"/>
    <lineage>
        <taxon>Bacteria</taxon>
        <taxon>Pseudomonadati</taxon>
        <taxon>Pseudomonadota</taxon>
        <taxon>Gammaproteobacteria</taxon>
        <taxon>Thiotrichales</taxon>
        <taxon>Piscirickettsiaceae</taxon>
        <taxon>Cycloclasticus</taxon>
    </lineage>
</organism>
<proteinExistence type="predicted"/>
<keyword evidence="2" id="KW-1185">Reference proteome</keyword>
<dbReference type="EMBL" id="CP005996">
    <property type="protein sequence ID" value="AGS39418.1"/>
    <property type="molecule type" value="Genomic_DNA"/>
</dbReference>
<dbReference type="AlphaFoldDB" id="S5TWQ1"/>
<dbReference type="Proteomes" id="UP000015380">
    <property type="component" value="Chromosome"/>
</dbReference>
<dbReference type="HOGENOM" id="CLU_2805299_0_0_6"/>
<gene>
    <name evidence="1" type="ORF">CYCME_1087</name>
</gene>
<dbReference type="PATRIC" id="fig|1198232.3.peg.1088"/>